<dbReference type="SUPFAM" id="SSF53955">
    <property type="entry name" value="Lysozyme-like"/>
    <property type="match status" value="1"/>
</dbReference>
<gene>
    <name evidence="4" type="ORF">LX12_004151</name>
</gene>
<reference evidence="4 5" key="1">
    <citation type="submission" date="2022-06" db="EMBL/GenBank/DDBJ databases">
        <title>Genomic Encyclopedia of Archaeal and Bacterial Type Strains, Phase II (KMG-II): from individual species to whole genera.</title>
        <authorList>
            <person name="Goeker M."/>
        </authorList>
    </citation>
    <scope>NUCLEOTIDE SEQUENCE [LARGE SCALE GENOMIC DNA]</scope>
    <source>
        <strain evidence="4 5">DSM 45037</strain>
    </source>
</reference>
<dbReference type="CDD" id="cd13399">
    <property type="entry name" value="Slt35-like"/>
    <property type="match status" value="1"/>
</dbReference>
<dbReference type="PANTHER" id="PTHR30163">
    <property type="entry name" value="MEMBRANE-BOUND LYTIC MUREIN TRANSGLYCOSYLASE B"/>
    <property type="match status" value="1"/>
</dbReference>
<comment type="caution">
    <text evidence="4">The sequence shown here is derived from an EMBL/GenBank/DDBJ whole genome shotgun (WGS) entry which is preliminary data.</text>
</comment>
<keyword evidence="2" id="KW-0812">Transmembrane</keyword>
<name>A0ABT1H7P6_9NOCA</name>
<organism evidence="4 5">
    <name type="scientific">Williamsia serinedens</name>
    <dbReference type="NCBI Taxonomy" id="391736"/>
    <lineage>
        <taxon>Bacteria</taxon>
        <taxon>Bacillati</taxon>
        <taxon>Actinomycetota</taxon>
        <taxon>Actinomycetes</taxon>
        <taxon>Mycobacteriales</taxon>
        <taxon>Nocardiaceae</taxon>
        <taxon>Williamsia</taxon>
    </lineage>
</organism>
<proteinExistence type="predicted"/>
<dbReference type="InterPro" id="IPR043426">
    <property type="entry name" value="MltB-like"/>
</dbReference>
<evidence type="ECO:0000256" key="2">
    <source>
        <dbReference type="SAM" id="Phobius"/>
    </source>
</evidence>
<evidence type="ECO:0000313" key="4">
    <source>
        <dbReference type="EMBL" id="MCP2162939.1"/>
    </source>
</evidence>
<sequence>MMDGRGRAAVDAVRRGARTASAAVSDGWREASTHMSGRVVSAGVASLLIGIVVLGASTSSAQRLPVPDAAQAAPAALVAPVADRAARIVPPAAPAGASPAAPVAATRQLAPALPSGPLGIPGIAMKAYKLAADRIGSENPGCKMPWYLLAGIGRIESDHAGNGNVDSSGTTLTPILGPVLDGSNAGDAVITDTDKGAIDGDPVHDRAVGPMQFIPSTWAAWGADANGDGKADPNNLFDAAYSAARYLCAGVSDVMSPVHRVSSVLRYNQSLPYATEVLAWAIGYATGAVPTTPVSGLPAPPATPVRPAAPVRPGVPAPAPGAPGAPTAPGATDAAVRFTAVGTKFTTGGTLAVTSPAGPVECSVDLTGTVAADGTTATISAATLRGANPLCGIARTVALPWTVTPTGSKAVEITGLAVDALGTRCGPASLSGDPAGPLTAARATAPCVVTTLTLRPTPALATA</sequence>
<dbReference type="EMBL" id="JAMTCG010000009">
    <property type="protein sequence ID" value="MCP2162939.1"/>
    <property type="molecule type" value="Genomic_DNA"/>
</dbReference>
<keyword evidence="2" id="KW-0472">Membrane</keyword>
<accession>A0ABT1H7P6</accession>
<dbReference type="InterPro" id="IPR023346">
    <property type="entry name" value="Lysozyme-like_dom_sf"/>
</dbReference>
<dbReference type="Pfam" id="PF13406">
    <property type="entry name" value="SLT_2"/>
    <property type="match status" value="1"/>
</dbReference>
<evidence type="ECO:0000256" key="1">
    <source>
        <dbReference type="SAM" id="MobiDB-lite"/>
    </source>
</evidence>
<feature type="domain" description="Transglycosylase SLT" evidence="3">
    <location>
        <begin position="207"/>
        <end position="247"/>
    </location>
</feature>
<feature type="transmembrane region" description="Helical" evidence="2">
    <location>
        <begin position="39"/>
        <end position="57"/>
    </location>
</feature>
<feature type="compositionally biased region" description="Pro residues" evidence="1">
    <location>
        <begin position="313"/>
        <end position="323"/>
    </location>
</feature>
<dbReference type="Gene3D" id="1.10.530.10">
    <property type="match status" value="1"/>
</dbReference>
<evidence type="ECO:0000313" key="5">
    <source>
        <dbReference type="Proteomes" id="UP001205740"/>
    </source>
</evidence>
<keyword evidence="5" id="KW-1185">Reference proteome</keyword>
<feature type="region of interest" description="Disordered" evidence="1">
    <location>
        <begin position="298"/>
        <end position="331"/>
    </location>
</feature>
<keyword evidence="2" id="KW-1133">Transmembrane helix</keyword>
<dbReference type="Proteomes" id="UP001205740">
    <property type="component" value="Unassembled WGS sequence"/>
</dbReference>
<dbReference type="InterPro" id="IPR031304">
    <property type="entry name" value="SLT_2"/>
</dbReference>
<dbReference type="PANTHER" id="PTHR30163:SF8">
    <property type="entry name" value="LYTIC MUREIN TRANSGLYCOSYLASE"/>
    <property type="match status" value="1"/>
</dbReference>
<evidence type="ECO:0000259" key="3">
    <source>
        <dbReference type="Pfam" id="PF13406"/>
    </source>
</evidence>
<protein>
    <submittedName>
        <fullName evidence="4">Membrane-bound lytic murein transglycosylase B</fullName>
    </submittedName>
</protein>